<dbReference type="PROSITE" id="PS50889">
    <property type="entry name" value="S4"/>
    <property type="match status" value="1"/>
</dbReference>
<dbReference type="GO" id="GO:0000455">
    <property type="term" value="P:enzyme-directed rRNA pseudouridine synthesis"/>
    <property type="evidence" value="ECO:0007669"/>
    <property type="project" value="TreeGrafter"/>
</dbReference>
<dbReference type="InterPro" id="IPR006224">
    <property type="entry name" value="PsdUridine_synth_RluA-like_CS"/>
</dbReference>
<evidence type="ECO:0000256" key="4">
    <source>
        <dbReference type="PROSITE-ProRule" id="PRU00182"/>
    </source>
</evidence>
<dbReference type="InterPro" id="IPR036986">
    <property type="entry name" value="S4_RNA-bd_sf"/>
</dbReference>
<organism evidence="7">
    <name type="scientific">Tuwongella immobilis</name>
    <dbReference type="NCBI Taxonomy" id="692036"/>
    <lineage>
        <taxon>Bacteria</taxon>
        <taxon>Pseudomonadati</taxon>
        <taxon>Planctomycetota</taxon>
        <taxon>Planctomycetia</taxon>
        <taxon>Gemmatales</taxon>
        <taxon>Gemmataceae</taxon>
        <taxon>Tuwongella</taxon>
    </lineage>
</organism>
<dbReference type="NCBIfam" id="TIGR00005">
    <property type="entry name" value="rluA_subfam"/>
    <property type="match status" value="1"/>
</dbReference>
<dbReference type="SUPFAM" id="SSF55174">
    <property type="entry name" value="Alpha-L RNA-binding motif"/>
    <property type="match status" value="1"/>
</dbReference>
<evidence type="ECO:0000256" key="3">
    <source>
        <dbReference type="PIRSR" id="PIRSR606225-1"/>
    </source>
</evidence>
<sequence>MSFLQTEILGMAMDDVDDLEDLDGPLGPADVPHTREPVEIDVTIRADGMRLDHYLAHQFTDTSRSEMQELIKAGNVTVNGKPTKASYKVRHGDQLKVRMVVAVFDGPKPEDIPLDILYEDQWLALINKPANMVVHPAKGNWSGTLVNALVHHFRELSVANGKYRAGIVHRLDRDTSGVILVAKDDKVHRELALKFEHREMFKEYHAITWGVLDRDSDYVELRIRHHPHDRIKMITTDDPHDTHAKDACSFYEVIERFQGFTYVKIQPKTGRTHQIRVHLASAGCPVLADKVYSGRDQLRLSDVVPRLLPEDDRPLMVRQALHAARLRFQHPRTQNWLEVTAPLPPDIQETLETMRKYRRR</sequence>
<evidence type="ECO:0000256" key="2">
    <source>
        <dbReference type="ARBA" id="ARBA00023235"/>
    </source>
</evidence>
<dbReference type="CDD" id="cd00165">
    <property type="entry name" value="S4"/>
    <property type="match status" value="1"/>
</dbReference>
<keyword evidence="4" id="KW-0694">RNA-binding</keyword>
<dbReference type="InterPro" id="IPR020103">
    <property type="entry name" value="PsdUridine_synth_cat_dom_sf"/>
</dbReference>
<evidence type="ECO:0000313" key="7">
    <source>
        <dbReference type="EMBL" id="VIP03372.1"/>
    </source>
</evidence>
<dbReference type="Gene3D" id="3.30.2350.10">
    <property type="entry name" value="Pseudouridine synthase"/>
    <property type="match status" value="1"/>
</dbReference>
<dbReference type="GO" id="GO:0003723">
    <property type="term" value="F:RNA binding"/>
    <property type="evidence" value="ECO:0007669"/>
    <property type="project" value="UniProtKB-KW"/>
</dbReference>
<gene>
    <name evidence="7" type="ORF">GMBLW1_05880</name>
</gene>
<protein>
    <recommendedName>
        <fullName evidence="5">Pseudouridine synthase</fullName>
        <ecNumber evidence="5">5.4.99.-</ecNumber>
    </recommendedName>
</protein>
<dbReference type="InParanoid" id="A0A6C2YR71"/>
<dbReference type="AlphaFoldDB" id="A0A6C2YR71"/>
<feature type="domain" description="RNA-binding S4" evidence="6">
    <location>
        <begin position="49"/>
        <end position="107"/>
    </location>
</feature>
<dbReference type="EMBL" id="LR593887">
    <property type="protein sequence ID" value="VTS04116.1"/>
    <property type="molecule type" value="Genomic_DNA"/>
</dbReference>
<evidence type="ECO:0000256" key="5">
    <source>
        <dbReference type="RuleBase" id="RU362028"/>
    </source>
</evidence>
<evidence type="ECO:0000313" key="8">
    <source>
        <dbReference type="Proteomes" id="UP000464378"/>
    </source>
</evidence>
<dbReference type="SMART" id="SM00363">
    <property type="entry name" value="S4"/>
    <property type="match status" value="1"/>
</dbReference>
<dbReference type="InterPro" id="IPR006225">
    <property type="entry name" value="PsdUridine_synth_RluC/D"/>
</dbReference>
<dbReference type="EMBL" id="LR586016">
    <property type="protein sequence ID" value="VIP03372.1"/>
    <property type="molecule type" value="Genomic_DNA"/>
</dbReference>
<keyword evidence="2 5" id="KW-0413">Isomerase</keyword>
<dbReference type="InterPro" id="IPR050188">
    <property type="entry name" value="RluA_PseudoU_synthase"/>
</dbReference>
<evidence type="ECO:0000256" key="1">
    <source>
        <dbReference type="ARBA" id="ARBA00010876"/>
    </source>
</evidence>
<dbReference type="Pfam" id="PF01479">
    <property type="entry name" value="S4"/>
    <property type="match status" value="1"/>
</dbReference>
<dbReference type="InterPro" id="IPR006145">
    <property type="entry name" value="PsdUridine_synth_RsuA/RluA"/>
</dbReference>
<comment type="function">
    <text evidence="5">Responsible for synthesis of pseudouridine from uracil.</text>
</comment>
<dbReference type="FunCoup" id="A0A6C2YR71">
    <property type="interactions" value="550"/>
</dbReference>
<dbReference type="Gene3D" id="3.10.290.10">
    <property type="entry name" value="RNA-binding S4 domain"/>
    <property type="match status" value="1"/>
</dbReference>
<keyword evidence="8" id="KW-1185">Reference proteome</keyword>
<dbReference type="EC" id="5.4.99.-" evidence="5"/>
<dbReference type="CDD" id="cd02869">
    <property type="entry name" value="PseudoU_synth_RluA_like"/>
    <property type="match status" value="1"/>
</dbReference>
<dbReference type="InterPro" id="IPR002942">
    <property type="entry name" value="S4_RNA-bd"/>
</dbReference>
<dbReference type="KEGG" id="tim:GMBLW1_05880"/>
<proteinExistence type="inferred from homology"/>
<dbReference type="SUPFAM" id="SSF55120">
    <property type="entry name" value="Pseudouridine synthase"/>
    <property type="match status" value="1"/>
</dbReference>
<dbReference type="GO" id="GO:0120159">
    <property type="term" value="F:rRNA pseudouridine synthase activity"/>
    <property type="evidence" value="ECO:0007669"/>
    <property type="project" value="UniProtKB-ARBA"/>
</dbReference>
<dbReference type="PANTHER" id="PTHR21600">
    <property type="entry name" value="MITOCHONDRIAL RNA PSEUDOURIDINE SYNTHASE"/>
    <property type="match status" value="1"/>
</dbReference>
<dbReference type="PANTHER" id="PTHR21600:SF44">
    <property type="entry name" value="RIBOSOMAL LARGE SUBUNIT PSEUDOURIDINE SYNTHASE D"/>
    <property type="match status" value="1"/>
</dbReference>
<dbReference type="Proteomes" id="UP000464378">
    <property type="component" value="Chromosome"/>
</dbReference>
<reference evidence="7" key="1">
    <citation type="submission" date="2019-04" db="EMBL/GenBank/DDBJ databases">
        <authorList>
            <consortium name="Science for Life Laboratories"/>
        </authorList>
    </citation>
    <scope>NUCLEOTIDE SEQUENCE</scope>
    <source>
        <strain evidence="7">MBLW1</strain>
    </source>
</reference>
<accession>A0A6C2YR71</accession>
<feature type="active site" evidence="3">
    <location>
        <position position="172"/>
    </location>
</feature>
<name>A0A6C2YR71_9BACT</name>
<comment type="similarity">
    <text evidence="1 5">Belongs to the pseudouridine synthase RluA family.</text>
</comment>
<comment type="catalytic activity">
    <reaction evidence="5">
        <text>a uridine in RNA = a pseudouridine in RNA</text>
        <dbReference type="Rhea" id="RHEA:48348"/>
        <dbReference type="Rhea" id="RHEA-COMP:12068"/>
        <dbReference type="Rhea" id="RHEA-COMP:12069"/>
        <dbReference type="ChEBI" id="CHEBI:65314"/>
        <dbReference type="ChEBI" id="CHEBI:65315"/>
    </reaction>
</comment>
<dbReference type="Pfam" id="PF00849">
    <property type="entry name" value="PseudoU_synth_2"/>
    <property type="match status" value="1"/>
</dbReference>
<evidence type="ECO:0000259" key="6">
    <source>
        <dbReference type="SMART" id="SM00363"/>
    </source>
</evidence>
<dbReference type="PROSITE" id="PS01129">
    <property type="entry name" value="PSI_RLU"/>
    <property type="match status" value="1"/>
</dbReference>